<dbReference type="Proteomes" id="UP001550850">
    <property type="component" value="Unassembled WGS sequence"/>
</dbReference>
<evidence type="ECO:0000256" key="2">
    <source>
        <dbReference type="SAM" id="Phobius"/>
    </source>
</evidence>
<evidence type="ECO:0000256" key="1">
    <source>
        <dbReference type="SAM" id="MobiDB-lite"/>
    </source>
</evidence>
<keyword evidence="4" id="KW-0378">Hydrolase</keyword>
<dbReference type="Gene3D" id="3.60.10.10">
    <property type="entry name" value="Endonuclease/exonuclease/phosphatase"/>
    <property type="match status" value="1"/>
</dbReference>
<keyword evidence="4" id="KW-0255">Endonuclease</keyword>
<accession>A0ABV2YFD6</accession>
<evidence type="ECO:0000259" key="3">
    <source>
        <dbReference type="Pfam" id="PF03372"/>
    </source>
</evidence>
<keyword evidence="5" id="KW-1185">Reference proteome</keyword>
<dbReference type="InterPro" id="IPR005135">
    <property type="entry name" value="Endo/exonuclease/phosphatase"/>
</dbReference>
<organism evidence="4 5">
    <name type="scientific">Streptomyces fragilis</name>
    <dbReference type="NCBI Taxonomy" id="67301"/>
    <lineage>
        <taxon>Bacteria</taxon>
        <taxon>Bacillati</taxon>
        <taxon>Actinomycetota</taxon>
        <taxon>Actinomycetes</taxon>
        <taxon>Kitasatosporales</taxon>
        <taxon>Streptomycetaceae</taxon>
        <taxon>Streptomyces</taxon>
    </lineage>
</organism>
<comment type="caution">
    <text evidence="4">The sequence shown here is derived from an EMBL/GenBank/DDBJ whole genome shotgun (WGS) entry which is preliminary data.</text>
</comment>
<feature type="transmembrane region" description="Helical" evidence="2">
    <location>
        <begin position="53"/>
        <end position="72"/>
    </location>
</feature>
<dbReference type="EMBL" id="JBEZUR010000010">
    <property type="protein sequence ID" value="MEU3554437.1"/>
    <property type="molecule type" value="Genomic_DNA"/>
</dbReference>
<feature type="region of interest" description="Disordered" evidence="1">
    <location>
        <begin position="236"/>
        <end position="269"/>
    </location>
</feature>
<keyword evidence="4" id="KW-0540">Nuclease</keyword>
<keyword evidence="2" id="KW-0472">Membrane</keyword>
<protein>
    <submittedName>
        <fullName evidence="4">Endonuclease/exonuclease/phosphatase family protein</fullName>
    </submittedName>
</protein>
<gene>
    <name evidence="4" type="ORF">AB0E65_09485</name>
</gene>
<keyword evidence="2" id="KW-1133">Transmembrane helix</keyword>
<feature type="compositionally biased region" description="Basic and acidic residues" evidence="1">
    <location>
        <begin position="236"/>
        <end position="250"/>
    </location>
</feature>
<feature type="domain" description="Endonuclease/exonuclease/phosphatase" evidence="3">
    <location>
        <begin position="114"/>
        <end position="351"/>
    </location>
</feature>
<dbReference type="RefSeq" id="WP_245967752.1">
    <property type="nucleotide sequence ID" value="NZ_BEVZ01000008.1"/>
</dbReference>
<feature type="transmembrane region" description="Helical" evidence="2">
    <location>
        <begin position="21"/>
        <end position="41"/>
    </location>
</feature>
<name>A0ABV2YFD6_9ACTN</name>
<dbReference type="Pfam" id="PF03372">
    <property type="entry name" value="Exo_endo_phos"/>
    <property type="match status" value="1"/>
</dbReference>
<sequence>MATTNQEQAPGGGRRGAGRTVATWGSAALLAGTSAVAAFRVADADGPTPVPQLLAFLPWLLVPAGLGLLCALPARRPALAVWGAGLAALLTWYTAAPGAARPAEGAPVAALRVLTANLQFGRAAGALVDLVRREEPDLVFVQECDPHCVRELGAALAGTHPHHHAVEARGPAGSVILSRWPLTPAEGVPAEMGQPGAFVDADGHRVRLQLAHPSPPTPGRLAAWRAELDGLRRWAREQEPGERAAREQGPGKRAVRGQGPGERAVQGGAAAEDTPVIVAGDFNASRDHAAFRRLLHDGGLGDAAALAGAARTSSWPVTGGPTPGVQIDHVLVSAAFTARDARFLRMEGSDHRALLVTLALHR</sequence>
<feature type="transmembrane region" description="Helical" evidence="2">
    <location>
        <begin position="79"/>
        <end position="95"/>
    </location>
</feature>
<evidence type="ECO:0000313" key="4">
    <source>
        <dbReference type="EMBL" id="MEU3554437.1"/>
    </source>
</evidence>
<reference evidence="4 5" key="1">
    <citation type="submission" date="2024-06" db="EMBL/GenBank/DDBJ databases">
        <title>The Natural Products Discovery Center: Release of the First 8490 Sequenced Strains for Exploring Actinobacteria Biosynthetic Diversity.</title>
        <authorList>
            <person name="Kalkreuter E."/>
            <person name="Kautsar S.A."/>
            <person name="Yang D."/>
            <person name="Bader C.D."/>
            <person name="Teijaro C.N."/>
            <person name="Fluegel L."/>
            <person name="Davis C.M."/>
            <person name="Simpson J.R."/>
            <person name="Lauterbach L."/>
            <person name="Steele A.D."/>
            <person name="Gui C."/>
            <person name="Meng S."/>
            <person name="Li G."/>
            <person name="Viehrig K."/>
            <person name="Ye F."/>
            <person name="Su P."/>
            <person name="Kiefer A.F."/>
            <person name="Nichols A."/>
            <person name="Cepeda A.J."/>
            <person name="Yan W."/>
            <person name="Fan B."/>
            <person name="Jiang Y."/>
            <person name="Adhikari A."/>
            <person name="Zheng C.-J."/>
            <person name="Schuster L."/>
            <person name="Cowan T.M."/>
            <person name="Smanski M.J."/>
            <person name="Chevrette M.G."/>
            <person name="De Carvalho L.P.S."/>
            <person name="Shen B."/>
        </authorList>
    </citation>
    <scope>NUCLEOTIDE SEQUENCE [LARGE SCALE GENOMIC DNA]</scope>
    <source>
        <strain evidence="4 5">NPDC038104</strain>
    </source>
</reference>
<dbReference type="InterPro" id="IPR036691">
    <property type="entry name" value="Endo/exonu/phosph_ase_sf"/>
</dbReference>
<dbReference type="GO" id="GO:0004519">
    <property type="term" value="F:endonuclease activity"/>
    <property type="evidence" value="ECO:0007669"/>
    <property type="project" value="UniProtKB-KW"/>
</dbReference>
<keyword evidence="2" id="KW-0812">Transmembrane</keyword>
<dbReference type="SUPFAM" id="SSF56219">
    <property type="entry name" value="DNase I-like"/>
    <property type="match status" value="1"/>
</dbReference>
<proteinExistence type="predicted"/>
<evidence type="ECO:0000313" key="5">
    <source>
        <dbReference type="Proteomes" id="UP001550850"/>
    </source>
</evidence>